<sequence length="409" mass="43634">MKIAFVSEHASPVAQVGGVDAGGQNVFVDQLARAVAHTARPGIPASRHPGIEITVFTRRASLGGADRIRIDRQVVVEFIPAGPPTEISKDELLPYVPEMAAYLARRWAEDPPDVVHAHFWMSGRAALLAARPLGIPVVQTFHALGTVKSRHQGELDTSPPERLGIEREVVQGCDALVALCADEVAELLRLDASLGRVRVIPCGVDVGAFTPEGPVAGRGGGGARILTLSRLIRRKGIENVVAALRELPGAELVVAGGPPEARLGEDAEVRRLRNVAREAGVSERVRFLGRVPREDVPALLRSADVFVCVPWYEPFGMTALEAMACGVPVVASAVGGFLDTVEDGVTGFLVSPSRPEMLPEALAKLLGDAELRESFGKAAVVRAQEYSWDRIAEKTMAVYRGLSAGGRSR</sequence>
<keyword evidence="1" id="KW-0328">Glycosyltransferase</keyword>
<evidence type="ECO:0000256" key="2">
    <source>
        <dbReference type="ARBA" id="ARBA00022679"/>
    </source>
</evidence>
<proteinExistence type="predicted"/>
<reference evidence="5 6" key="1">
    <citation type="submission" date="2018-10" db="EMBL/GenBank/DDBJ databases">
        <title>Isolation from soil.</title>
        <authorList>
            <person name="Hu J."/>
        </authorList>
    </citation>
    <scope>NUCLEOTIDE SEQUENCE [LARGE SCALE GENOMIC DNA]</scope>
    <source>
        <strain evidence="5 6">NEAU-Ht49</strain>
    </source>
</reference>
<accession>A0A3M2LQX9</accession>
<name>A0A3M2LQX9_9ACTN</name>
<dbReference type="Pfam" id="PF13439">
    <property type="entry name" value="Glyco_transf_4"/>
    <property type="match status" value="1"/>
</dbReference>
<keyword evidence="2 5" id="KW-0808">Transferase</keyword>
<feature type="domain" description="Glycosyltransferase subfamily 4-like N-terminal" evidence="4">
    <location>
        <begin position="49"/>
        <end position="206"/>
    </location>
</feature>
<dbReference type="Pfam" id="PF00534">
    <property type="entry name" value="Glycos_transf_1"/>
    <property type="match status" value="1"/>
</dbReference>
<dbReference type="OrthoDB" id="9810929at2"/>
<dbReference type="AlphaFoldDB" id="A0A3M2LQX9"/>
<dbReference type="InterPro" id="IPR028098">
    <property type="entry name" value="Glyco_trans_4-like_N"/>
</dbReference>
<evidence type="ECO:0000259" key="4">
    <source>
        <dbReference type="Pfam" id="PF13439"/>
    </source>
</evidence>
<dbReference type="GO" id="GO:1901137">
    <property type="term" value="P:carbohydrate derivative biosynthetic process"/>
    <property type="evidence" value="ECO:0007669"/>
    <property type="project" value="UniProtKB-ARBA"/>
</dbReference>
<dbReference type="InterPro" id="IPR050194">
    <property type="entry name" value="Glycosyltransferase_grp1"/>
</dbReference>
<dbReference type="InterPro" id="IPR001296">
    <property type="entry name" value="Glyco_trans_1"/>
</dbReference>
<evidence type="ECO:0000313" key="6">
    <source>
        <dbReference type="Proteomes" id="UP000282674"/>
    </source>
</evidence>
<dbReference type="GO" id="GO:0016757">
    <property type="term" value="F:glycosyltransferase activity"/>
    <property type="evidence" value="ECO:0007669"/>
    <property type="project" value="UniProtKB-KW"/>
</dbReference>
<gene>
    <name evidence="5" type="ORF">EBO15_31275</name>
</gene>
<protein>
    <submittedName>
        <fullName evidence="5">Glycosyltransferase family 1 protein</fullName>
    </submittedName>
</protein>
<dbReference type="Gene3D" id="3.40.50.2000">
    <property type="entry name" value="Glycogen Phosphorylase B"/>
    <property type="match status" value="2"/>
</dbReference>
<keyword evidence="6" id="KW-1185">Reference proteome</keyword>
<dbReference type="Proteomes" id="UP000282674">
    <property type="component" value="Unassembled WGS sequence"/>
</dbReference>
<dbReference type="RefSeq" id="WP_122198071.1">
    <property type="nucleotide sequence ID" value="NZ_JBHSKC010000009.1"/>
</dbReference>
<evidence type="ECO:0000313" key="5">
    <source>
        <dbReference type="EMBL" id="RMI38953.1"/>
    </source>
</evidence>
<dbReference type="SUPFAM" id="SSF53756">
    <property type="entry name" value="UDP-Glycosyltransferase/glycogen phosphorylase"/>
    <property type="match status" value="1"/>
</dbReference>
<feature type="domain" description="Glycosyl transferase family 1" evidence="3">
    <location>
        <begin position="223"/>
        <end position="379"/>
    </location>
</feature>
<comment type="caution">
    <text evidence="5">The sequence shown here is derived from an EMBL/GenBank/DDBJ whole genome shotgun (WGS) entry which is preliminary data.</text>
</comment>
<evidence type="ECO:0000256" key="1">
    <source>
        <dbReference type="ARBA" id="ARBA00022676"/>
    </source>
</evidence>
<dbReference type="PANTHER" id="PTHR45947:SF3">
    <property type="entry name" value="SULFOQUINOVOSYL TRANSFERASE SQD2"/>
    <property type="match status" value="1"/>
</dbReference>
<dbReference type="PANTHER" id="PTHR45947">
    <property type="entry name" value="SULFOQUINOVOSYL TRANSFERASE SQD2"/>
    <property type="match status" value="1"/>
</dbReference>
<evidence type="ECO:0000259" key="3">
    <source>
        <dbReference type="Pfam" id="PF00534"/>
    </source>
</evidence>
<dbReference type="EMBL" id="RFFG01000076">
    <property type="protein sequence ID" value="RMI38953.1"/>
    <property type="molecule type" value="Genomic_DNA"/>
</dbReference>
<organism evidence="5 6">
    <name type="scientific">Actinomadura harenae</name>
    <dbReference type="NCBI Taxonomy" id="2483351"/>
    <lineage>
        <taxon>Bacteria</taxon>
        <taxon>Bacillati</taxon>
        <taxon>Actinomycetota</taxon>
        <taxon>Actinomycetes</taxon>
        <taxon>Streptosporangiales</taxon>
        <taxon>Thermomonosporaceae</taxon>
        <taxon>Actinomadura</taxon>
    </lineage>
</organism>